<keyword evidence="2" id="KW-1185">Reference proteome</keyword>
<evidence type="ECO:0000313" key="2">
    <source>
        <dbReference type="Proteomes" id="UP000256661"/>
    </source>
</evidence>
<protein>
    <submittedName>
        <fullName evidence="1">Uncharacterized protein</fullName>
    </submittedName>
</protein>
<comment type="caution">
    <text evidence="1">The sequence shown here is derived from an EMBL/GenBank/DDBJ whole genome shotgun (WGS) entry which is preliminary data.</text>
</comment>
<dbReference type="Proteomes" id="UP000256661">
    <property type="component" value="Unassembled WGS sequence"/>
</dbReference>
<reference evidence="1 2" key="1">
    <citation type="submission" date="2018-08" db="EMBL/GenBank/DDBJ databases">
        <title>Sequencing the genomes of 1000 actinobacteria strains.</title>
        <authorList>
            <person name="Klenk H.-P."/>
        </authorList>
    </citation>
    <scope>NUCLEOTIDE SEQUENCE [LARGE SCALE GENOMIC DNA]</scope>
    <source>
        <strain evidence="1 2">DSM 43927</strain>
    </source>
</reference>
<dbReference type="AlphaFoldDB" id="A0A3D9SY24"/>
<evidence type="ECO:0000313" key="1">
    <source>
        <dbReference type="EMBL" id="REF00468.1"/>
    </source>
</evidence>
<name>A0A3D9SY24_9ACTN</name>
<proteinExistence type="predicted"/>
<accession>A0A3D9SY24</accession>
<organism evidence="1 2">
    <name type="scientific">Thermomonospora umbrina</name>
    <dbReference type="NCBI Taxonomy" id="111806"/>
    <lineage>
        <taxon>Bacteria</taxon>
        <taxon>Bacillati</taxon>
        <taxon>Actinomycetota</taxon>
        <taxon>Actinomycetes</taxon>
        <taxon>Streptosporangiales</taxon>
        <taxon>Thermomonosporaceae</taxon>
        <taxon>Thermomonospora</taxon>
    </lineage>
</organism>
<gene>
    <name evidence="1" type="ORF">DFJ69_6008</name>
</gene>
<sequence>MRACASAVEPLRFTRVADGNVFVCALSPDVQAWLGLSVSLEIRPGSIAVNPAVGLRHPKLQEAYAELLGISTPRFFVNATFAEALVDIEPGPSSYQWVFAPGDDLMIEATSLAQDIERCGLDHFRSKVSLDGIIELLESSSGTLDEIERLAIAYGLAGDLPSAQAKLRALQEEEPEFEKDFVERFLRKFQS</sequence>
<dbReference type="EMBL" id="QTTT01000001">
    <property type="protein sequence ID" value="REF00468.1"/>
    <property type="molecule type" value="Genomic_DNA"/>
</dbReference>